<dbReference type="GO" id="GO:0020037">
    <property type="term" value="F:heme binding"/>
    <property type="evidence" value="ECO:0007669"/>
    <property type="project" value="InterPro"/>
</dbReference>
<feature type="transmembrane region" description="Helical" evidence="10">
    <location>
        <begin position="177"/>
        <end position="197"/>
    </location>
</feature>
<dbReference type="InterPro" id="IPR003567">
    <property type="entry name" value="Cyt_c_biogenesis"/>
</dbReference>
<evidence type="ECO:0000313" key="13">
    <source>
        <dbReference type="EMBL" id="KKM74158.1"/>
    </source>
</evidence>
<feature type="transmembrane region" description="Helical" evidence="10">
    <location>
        <begin position="396"/>
        <end position="414"/>
    </location>
</feature>
<feature type="transmembrane region" description="Helical" evidence="10">
    <location>
        <begin position="249"/>
        <end position="264"/>
    </location>
</feature>
<gene>
    <name evidence="13" type="ORF">LCGC14_1403180</name>
</gene>
<organism evidence="13">
    <name type="scientific">marine sediment metagenome</name>
    <dbReference type="NCBI Taxonomy" id="412755"/>
    <lineage>
        <taxon>unclassified sequences</taxon>
        <taxon>metagenomes</taxon>
        <taxon>ecological metagenomes</taxon>
    </lineage>
</organism>
<feature type="transmembrane region" description="Helical" evidence="10">
    <location>
        <begin position="276"/>
        <end position="297"/>
    </location>
</feature>
<evidence type="ECO:0000256" key="4">
    <source>
        <dbReference type="ARBA" id="ARBA00022519"/>
    </source>
</evidence>
<dbReference type="InterPro" id="IPR002541">
    <property type="entry name" value="Cyt_c_assembly"/>
</dbReference>
<feature type="transmembrane region" description="Helical" evidence="10">
    <location>
        <begin position="209"/>
        <end position="229"/>
    </location>
</feature>
<evidence type="ECO:0000259" key="12">
    <source>
        <dbReference type="Pfam" id="PF16327"/>
    </source>
</evidence>
<dbReference type="PRINTS" id="PR01411">
    <property type="entry name" value="CCMFBIOGNSIS"/>
</dbReference>
<keyword evidence="5 10" id="KW-0812">Transmembrane</keyword>
<evidence type="ECO:0000256" key="5">
    <source>
        <dbReference type="ARBA" id="ARBA00022692"/>
    </source>
</evidence>
<keyword evidence="6" id="KW-0201">Cytochrome c-type biogenesis</keyword>
<dbReference type="InterPro" id="IPR003568">
    <property type="entry name" value="Cyt_c_biogenesis_CcmF"/>
</dbReference>
<comment type="caution">
    <text evidence="13">The sequence shown here is derived from an EMBL/GenBank/DDBJ whole genome shotgun (WGS) entry which is preliminary data.</text>
</comment>
<feature type="domain" description="Cytochrome c-type biogenesis protein CcmF C-terminal" evidence="12">
    <location>
        <begin position="314"/>
        <end position="644"/>
    </location>
</feature>
<feature type="transmembrane region" description="Helical" evidence="10">
    <location>
        <begin position="40"/>
        <end position="61"/>
    </location>
</feature>
<evidence type="ECO:0000256" key="3">
    <source>
        <dbReference type="ARBA" id="ARBA00022475"/>
    </source>
</evidence>
<feature type="transmembrane region" description="Helical" evidence="10">
    <location>
        <begin position="625"/>
        <end position="645"/>
    </location>
</feature>
<comment type="similarity">
    <text evidence="2">Belongs to the CcmF/CycK/Ccl1/NrfE/CcsA family.</text>
</comment>
<dbReference type="GO" id="GO:0017004">
    <property type="term" value="P:cytochrome complex assembly"/>
    <property type="evidence" value="ECO:0007669"/>
    <property type="project" value="UniProtKB-KW"/>
</dbReference>
<dbReference type="GO" id="GO:0015232">
    <property type="term" value="F:heme transmembrane transporter activity"/>
    <property type="evidence" value="ECO:0007669"/>
    <property type="project" value="InterPro"/>
</dbReference>
<keyword evidence="4" id="KW-0997">Cell inner membrane</keyword>
<feature type="transmembrane region" description="Helical" evidence="10">
    <location>
        <begin position="498"/>
        <end position="519"/>
    </location>
</feature>
<dbReference type="AlphaFoldDB" id="A0A0F9JWQ5"/>
<feature type="transmembrane region" description="Helical" evidence="10">
    <location>
        <begin position="95"/>
        <end position="112"/>
    </location>
</feature>
<dbReference type="GO" id="GO:0005886">
    <property type="term" value="C:plasma membrane"/>
    <property type="evidence" value="ECO:0007669"/>
    <property type="project" value="UniProtKB-SubCell"/>
</dbReference>
<evidence type="ECO:0008006" key="14">
    <source>
        <dbReference type="Google" id="ProtNLM"/>
    </source>
</evidence>
<evidence type="ECO:0000256" key="1">
    <source>
        <dbReference type="ARBA" id="ARBA00004429"/>
    </source>
</evidence>
<dbReference type="InterPro" id="IPR032523">
    <property type="entry name" value="CcmF_C"/>
</dbReference>
<dbReference type="Pfam" id="PF16327">
    <property type="entry name" value="CcmF_C"/>
    <property type="match status" value="1"/>
</dbReference>
<proteinExistence type="inferred from homology"/>
<dbReference type="EMBL" id="LAZR01009185">
    <property type="protein sequence ID" value="KKM74158.1"/>
    <property type="molecule type" value="Genomic_DNA"/>
</dbReference>
<evidence type="ECO:0000256" key="9">
    <source>
        <dbReference type="ARBA" id="ARBA00037230"/>
    </source>
</evidence>
<feature type="domain" description="Cytochrome c assembly protein" evidence="11">
    <location>
        <begin position="88"/>
        <end position="295"/>
    </location>
</feature>
<dbReference type="PANTHER" id="PTHR43653:SF1">
    <property type="entry name" value="CYTOCHROME C-TYPE BIOGENESIS PROTEIN CCMF"/>
    <property type="match status" value="1"/>
</dbReference>
<keyword evidence="3" id="KW-1003">Cell membrane</keyword>
<feature type="transmembrane region" description="Helical" evidence="10">
    <location>
        <begin position="353"/>
        <end position="376"/>
    </location>
</feature>
<keyword evidence="8 10" id="KW-0472">Membrane</keyword>
<reference evidence="13" key="1">
    <citation type="journal article" date="2015" name="Nature">
        <title>Complex archaea that bridge the gap between prokaryotes and eukaryotes.</title>
        <authorList>
            <person name="Spang A."/>
            <person name="Saw J.H."/>
            <person name="Jorgensen S.L."/>
            <person name="Zaremba-Niedzwiedzka K."/>
            <person name="Martijn J."/>
            <person name="Lind A.E."/>
            <person name="van Eijk R."/>
            <person name="Schleper C."/>
            <person name="Guy L."/>
            <person name="Ettema T.J."/>
        </authorList>
    </citation>
    <scope>NUCLEOTIDE SEQUENCE</scope>
</reference>
<feature type="transmembrane region" description="Helical" evidence="10">
    <location>
        <begin position="309"/>
        <end position="332"/>
    </location>
</feature>
<feature type="transmembrane region" description="Helical" evidence="10">
    <location>
        <begin position="451"/>
        <end position="469"/>
    </location>
</feature>
<protein>
    <recommendedName>
        <fullName evidence="14">Cytochrome c assembly protein domain-containing protein</fullName>
    </recommendedName>
</protein>
<dbReference type="Pfam" id="PF01578">
    <property type="entry name" value="Cytochrom_C_asm"/>
    <property type="match status" value="1"/>
</dbReference>
<evidence type="ECO:0000256" key="10">
    <source>
        <dbReference type="SAM" id="Phobius"/>
    </source>
</evidence>
<keyword evidence="7 10" id="KW-1133">Transmembrane helix</keyword>
<name>A0A0F9JWQ5_9ZZZZ</name>
<dbReference type="PRINTS" id="PR01410">
    <property type="entry name" value="CCBIOGENESIS"/>
</dbReference>
<feature type="transmembrane region" description="Helical" evidence="10">
    <location>
        <begin position="6"/>
        <end position="28"/>
    </location>
</feature>
<sequence>MSELGNASLIFSLLVSVFTLAANAAGIWKKDWRLVEVGFRGVYVNLLFMSIAVGLLLNAFLTDDFSIQYVVSYSEKSLPVFYKITGLWAGQEGSLLFWGWLVVLYTAIIVARDGKRPGATYMPYVLLFLNGTIVFFLILLNFVTMPFELIARVPVDGNGLNPLLQNPGMVFHPPTLYLGYVGFTIPFSFAMAALMMGEEGDWWIKKTRAWTLFSWMFLTLGIVFGGWWAYRELGWGGVWGWDPVENSSIMPWFTATAFLHSVMIQERRGMLKIWNLTLIILTFSLSIFGTFITRSGIIASVHSFGQSSVGFVFLGFLAVILAVSFYLVATRYNMLREHNPRVDSLISKESSFLYNNIILMGLCFATFWGTVFPLVSEAVKGVKISVGPPFFNTVNPPLFLLLIALMALCPLLGWRSTSIRSVMRNLVLPLSAMALSVPVLLFLGVTRFMPMFFYAFSLFVVISVGRELYQGARVSVKNAESGLLRALARHAVKNGRRYGGFLVHVGMIMLVVGLAGYGYHQFKEDFNLRPGETVKVGKYSLVYKGLHGDKEKTYDSVEAVVEVYDASGFVGVLKPSKRFYTKKATKAEPSTEVAILQRLKEDVYLILAGWEQDESASITVIVNPLLMWVWIGTGVIVLGILWCVLPRRRRDTELDTLTLDLLNLAREKQ</sequence>
<accession>A0A0F9JWQ5</accession>
<comment type="subcellular location">
    <subcellularLocation>
        <location evidence="1">Cell inner membrane</location>
        <topology evidence="1">Multi-pass membrane protein</topology>
    </subcellularLocation>
</comment>
<evidence type="ECO:0000256" key="7">
    <source>
        <dbReference type="ARBA" id="ARBA00022989"/>
    </source>
</evidence>
<feature type="transmembrane region" description="Helical" evidence="10">
    <location>
        <begin position="124"/>
        <end position="143"/>
    </location>
</feature>
<evidence type="ECO:0000259" key="11">
    <source>
        <dbReference type="Pfam" id="PF01578"/>
    </source>
</evidence>
<feature type="transmembrane region" description="Helical" evidence="10">
    <location>
        <begin position="426"/>
        <end position="445"/>
    </location>
</feature>
<dbReference type="PANTHER" id="PTHR43653">
    <property type="entry name" value="CYTOCHROME C ASSEMBLY PROTEIN-RELATED"/>
    <property type="match status" value="1"/>
</dbReference>
<evidence type="ECO:0000256" key="6">
    <source>
        <dbReference type="ARBA" id="ARBA00022748"/>
    </source>
</evidence>
<evidence type="ECO:0000256" key="2">
    <source>
        <dbReference type="ARBA" id="ARBA00009186"/>
    </source>
</evidence>
<comment type="function">
    <text evidence="9">Required for the biogenesis of c-type cytochromes. Possible subunit of a heme lyase.</text>
</comment>
<evidence type="ECO:0000256" key="8">
    <source>
        <dbReference type="ARBA" id="ARBA00023136"/>
    </source>
</evidence>